<dbReference type="AlphaFoldDB" id="A0A7Y9F2U1"/>
<evidence type="ECO:0000313" key="2">
    <source>
        <dbReference type="EMBL" id="NYD58336.1"/>
    </source>
</evidence>
<proteinExistence type="predicted"/>
<evidence type="ECO:0000256" key="1">
    <source>
        <dbReference type="SAM" id="MobiDB-lite"/>
    </source>
</evidence>
<accession>A0A7Y9F2U1</accession>
<comment type="caution">
    <text evidence="2">The sequence shown here is derived from an EMBL/GenBank/DDBJ whole genome shotgun (WGS) entry which is preliminary data.</text>
</comment>
<name>A0A7Y9F2U1_9ACTN</name>
<reference evidence="2 3" key="1">
    <citation type="submission" date="2020-07" db="EMBL/GenBank/DDBJ databases">
        <title>Sequencing the genomes of 1000 actinobacteria strains.</title>
        <authorList>
            <person name="Klenk H.-P."/>
        </authorList>
    </citation>
    <scope>NUCLEOTIDE SEQUENCE [LARGE SCALE GENOMIC DNA]</scope>
    <source>
        <strain evidence="2 3">DSM 18965</strain>
    </source>
</reference>
<sequence length="68" mass="7639">MDETNVVAMPQRSPRPARPTRDSDPERIRAARALEAARAGAESDLDDVRVEDIDAALREQRRRGLRSV</sequence>
<dbReference type="EMBL" id="JACCBE010000001">
    <property type="protein sequence ID" value="NYD58336.1"/>
    <property type="molecule type" value="Genomic_DNA"/>
</dbReference>
<feature type="region of interest" description="Disordered" evidence="1">
    <location>
        <begin position="1"/>
        <end position="26"/>
    </location>
</feature>
<evidence type="ECO:0000313" key="3">
    <source>
        <dbReference type="Proteomes" id="UP000516957"/>
    </source>
</evidence>
<dbReference type="RefSeq" id="WP_179615968.1">
    <property type="nucleotide sequence ID" value="NZ_CP059163.1"/>
</dbReference>
<organism evidence="2 3">
    <name type="scientific">Nocardioides marinisabuli</name>
    <dbReference type="NCBI Taxonomy" id="419476"/>
    <lineage>
        <taxon>Bacteria</taxon>
        <taxon>Bacillati</taxon>
        <taxon>Actinomycetota</taxon>
        <taxon>Actinomycetes</taxon>
        <taxon>Propionibacteriales</taxon>
        <taxon>Nocardioidaceae</taxon>
        <taxon>Nocardioides</taxon>
    </lineage>
</organism>
<gene>
    <name evidence="2" type="ORF">BKA08_002574</name>
</gene>
<protein>
    <submittedName>
        <fullName evidence="2">Uncharacterized protein</fullName>
    </submittedName>
</protein>
<dbReference type="Proteomes" id="UP000516957">
    <property type="component" value="Unassembled WGS sequence"/>
</dbReference>
<keyword evidence="3" id="KW-1185">Reference proteome</keyword>